<reference evidence="3" key="1">
    <citation type="journal article" date="2019" name="Int. J. Syst. Evol. Microbiol.">
        <title>The Global Catalogue of Microorganisms (GCM) 10K type strain sequencing project: providing services to taxonomists for standard genome sequencing and annotation.</title>
        <authorList>
            <consortium name="The Broad Institute Genomics Platform"/>
            <consortium name="The Broad Institute Genome Sequencing Center for Infectious Disease"/>
            <person name="Wu L."/>
            <person name="Ma J."/>
        </authorList>
    </citation>
    <scope>NUCLEOTIDE SEQUENCE [LARGE SCALE GENOMIC DNA]</scope>
    <source>
        <strain evidence="3">CCUG 37865</strain>
    </source>
</reference>
<evidence type="ECO:0000256" key="1">
    <source>
        <dbReference type="SAM" id="Phobius"/>
    </source>
</evidence>
<accession>A0ABV8WSA2</accession>
<dbReference type="PANTHER" id="PTHR33133:SF1">
    <property type="entry name" value="EXPRESSED PROTEIN-RELATED"/>
    <property type="match status" value="1"/>
</dbReference>
<protein>
    <recommendedName>
        <fullName evidence="4">Glycerophosphoryl diester phosphodiesterase membrane domain-containing protein</fullName>
    </recommendedName>
</protein>
<evidence type="ECO:0000313" key="2">
    <source>
        <dbReference type="EMBL" id="MFC4402122.1"/>
    </source>
</evidence>
<keyword evidence="3" id="KW-1185">Reference proteome</keyword>
<feature type="transmembrane region" description="Helical" evidence="1">
    <location>
        <begin position="133"/>
        <end position="158"/>
    </location>
</feature>
<keyword evidence="1" id="KW-0472">Membrane</keyword>
<organism evidence="2 3">
    <name type="scientific">Gracilibacillus xinjiangensis</name>
    <dbReference type="NCBI Taxonomy" id="1193282"/>
    <lineage>
        <taxon>Bacteria</taxon>
        <taxon>Bacillati</taxon>
        <taxon>Bacillota</taxon>
        <taxon>Bacilli</taxon>
        <taxon>Bacillales</taxon>
        <taxon>Bacillaceae</taxon>
        <taxon>Gracilibacillus</taxon>
    </lineage>
</organism>
<feature type="transmembrane region" description="Helical" evidence="1">
    <location>
        <begin position="88"/>
        <end position="112"/>
    </location>
</feature>
<proteinExistence type="predicted"/>
<keyword evidence="1" id="KW-1133">Transmembrane helix</keyword>
<evidence type="ECO:0000313" key="3">
    <source>
        <dbReference type="Proteomes" id="UP001595882"/>
    </source>
</evidence>
<evidence type="ECO:0008006" key="4">
    <source>
        <dbReference type="Google" id="ProtNLM"/>
    </source>
</evidence>
<feature type="transmembrane region" description="Helical" evidence="1">
    <location>
        <begin position="29"/>
        <end position="50"/>
    </location>
</feature>
<dbReference type="PANTHER" id="PTHR33133">
    <property type="entry name" value="OS08G0107100 PROTEIN-RELATED"/>
    <property type="match status" value="1"/>
</dbReference>
<dbReference type="EMBL" id="JBHSDT010000003">
    <property type="protein sequence ID" value="MFC4402122.1"/>
    <property type="molecule type" value="Genomic_DNA"/>
</dbReference>
<keyword evidence="1" id="KW-0812">Transmembrane</keyword>
<gene>
    <name evidence="2" type="ORF">ACFOY7_03425</name>
</gene>
<feature type="transmembrane region" description="Helical" evidence="1">
    <location>
        <begin position="253"/>
        <end position="274"/>
    </location>
</feature>
<feature type="transmembrane region" description="Helical" evidence="1">
    <location>
        <begin position="170"/>
        <end position="203"/>
    </location>
</feature>
<name>A0ABV8WSA2_9BACI</name>
<sequence length="303" mass="34044">MNTNMEKPLNFGKILDQTFRIIKNYFKPLFMISFLIMTPIYLIQVITLIMSGRDLITSVDPSQNFLMQITENTESFAFSTSTEDIGTIISFLLTVIATPLVLGGTIYVVKFARQGKKVTTGEMIKMALPRYWPMLWTTLLLGIMLSAAIFATVFLVVIAGTSLALLIHPIFGWLIGFLLAIGIFLGLGLLLTRFSLALAAVLFERVAPGLVKSWRLTKRLTWKFFGLYVILTIIMSAITSFLQVPLILLGNSIFSNLLINFITMVASLITYVGYGVMYFDARLRHEAVDLKEMIDTYESQEQS</sequence>
<feature type="transmembrane region" description="Helical" evidence="1">
    <location>
        <begin position="224"/>
        <end position="247"/>
    </location>
</feature>
<dbReference type="RefSeq" id="WP_390249404.1">
    <property type="nucleotide sequence ID" value="NZ_JBHSDT010000003.1"/>
</dbReference>
<dbReference type="Proteomes" id="UP001595882">
    <property type="component" value="Unassembled WGS sequence"/>
</dbReference>
<comment type="caution">
    <text evidence="2">The sequence shown here is derived from an EMBL/GenBank/DDBJ whole genome shotgun (WGS) entry which is preliminary data.</text>
</comment>